<evidence type="ECO:0000313" key="1">
    <source>
        <dbReference type="EMBL" id="AKF08965.1"/>
    </source>
</evidence>
<sequence>MRDALALVFSLTVTAILALAVWRRLRGPLTRVGLRAEPDRPRSFGYKSTWLALRSDDPREVVSVLRATDPRFRDATPCNWEHGFARVFGAPMSRDAFVTPSVAGWVFVVGYTPQAHPATSTRGDAQAALRALEQLSTSLARPLWYFGSHRGVDYVDWVAVEDGRTKRAYGHSDGTTLYDVGAPTRDEQELGLVFHDAARNAPDDEQDALSERLPNERTVVELASRWTWTPLELDACEEPSSGVLVRLR</sequence>
<dbReference type="AlphaFoldDB" id="A0A0F6W737"/>
<proteinExistence type="predicted"/>
<accession>A0A0F6W737</accession>
<organism evidence="1 2">
    <name type="scientific">Sandaracinus amylolyticus</name>
    <dbReference type="NCBI Taxonomy" id="927083"/>
    <lineage>
        <taxon>Bacteria</taxon>
        <taxon>Pseudomonadati</taxon>
        <taxon>Myxococcota</taxon>
        <taxon>Polyangia</taxon>
        <taxon>Polyangiales</taxon>
        <taxon>Sandaracinaceae</taxon>
        <taxon>Sandaracinus</taxon>
    </lineage>
</organism>
<dbReference type="STRING" id="927083.DB32_006114"/>
<dbReference type="OrthoDB" id="6717627at2"/>
<keyword evidence="2" id="KW-1185">Reference proteome</keyword>
<reference evidence="1 2" key="1">
    <citation type="submission" date="2015-03" db="EMBL/GenBank/DDBJ databases">
        <title>Genome assembly of Sandaracinus amylolyticus DSM 53668.</title>
        <authorList>
            <person name="Sharma G."/>
            <person name="Subramanian S."/>
        </authorList>
    </citation>
    <scope>NUCLEOTIDE SEQUENCE [LARGE SCALE GENOMIC DNA]</scope>
    <source>
        <strain evidence="1 2">DSM 53668</strain>
    </source>
</reference>
<gene>
    <name evidence="1" type="ORF">DB32_006114</name>
</gene>
<protein>
    <submittedName>
        <fullName evidence="1">Uncharacterized protein</fullName>
    </submittedName>
</protein>
<evidence type="ECO:0000313" key="2">
    <source>
        <dbReference type="Proteomes" id="UP000034883"/>
    </source>
</evidence>
<dbReference type="EMBL" id="CP011125">
    <property type="protein sequence ID" value="AKF08965.1"/>
    <property type="molecule type" value="Genomic_DNA"/>
</dbReference>
<dbReference type="KEGG" id="samy:DB32_006114"/>
<name>A0A0F6W737_9BACT</name>
<dbReference type="Proteomes" id="UP000034883">
    <property type="component" value="Chromosome"/>
</dbReference>
<dbReference type="RefSeq" id="WP_157069546.1">
    <property type="nucleotide sequence ID" value="NZ_CP011125.1"/>
</dbReference>